<dbReference type="AlphaFoldDB" id="A0A7D8IQF9"/>
<gene>
    <name evidence="2" type="ORF">NCTC6385_04817</name>
</gene>
<sequence>MSSTTETKAAASVIPMVTTEAVKEPEVFQRTRSEFHHWLQAQFDRHYHTMRNGGYRSFLARNHPAELERYDAACEAMRREEFARFAELQTLGLYLHLQVQQKEAYFRRVRNRLLAAMAVTGVVTGVVLYGYFHPEQALQAGHELLALPGKLAALAGRLLN</sequence>
<name>A0A7D8IQF9_SALER</name>
<dbReference type="RefSeq" id="WP_417156358.1">
    <property type="nucleotide sequence ID" value="NZ_JBHZFA020000040.1"/>
</dbReference>
<organism evidence="2 3">
    <name type="scientific">Salmonella enterica</name>
    <name type="common">Salmonella choleraesuis</name>
    <dbReference type="NCBI Taxonomy" id="28901"/>
    <lineage>
        <taxon>Bacteria</taxon>
        <taxon>Pseudomonadati</taxon>
        <taxon>Pseudomonadota</taxon>
        <taxon>Gammaproteobacteria</taxon>
        <taxon>Enterobacterales</taxon>
        <taxon>Enterobacteriaceae</taxon>
        <taxon>Salmonella</taxon>
    </lineage>
</organism>
<keyword evidence="1" id="KW-0472">Membrane</keyword>
<dbReference type="Proteomes" id="UP000254463">
    <property type="component" value="Unassembled WGS sequence"/>
</dbReference>
<dbReference type="EMBL" id="UGWV01000002">
    <property type="protein sequence ID" value="SUF97764.1"/>
    <property type="molecule type" value="Genomic_DNA"/>
</dbReference>
<keyword evidence="1" id="KW-1133">Transmembrane helix</keyword>
<proteinExistence type="predicted"/>
<protein>
    <submittedName>
        <fullName evidence="2">Uncharacterized protein</fullName>
    </submittedName>
</protein>
<accession>A0A7D8IQF9</accession>
<reference evidence="2 3" key="1">
    <citation type="submission" date="2018-06" db="EMBL/GenBank/DDBJ databases">
        <authorList>
            <consortium name="Pathogen Informatics"/>
            <person name="Doyle S."/>
        </authorList>
    </citation>
    <scope>NUCLEOTIDE SEQUENCE [LARGE SCALE GENOMIC DNA]</scope>
    <source>
        <strain evidence="2 3">NCTC6385</strain>
    </source>
</reference>
<evidence type="ECO:0000256" key="1">
    <source>
        <dbReference type="SAM" id="Phobius"/>
    </source>
</evidence>
<keyword evidence="1" id="KW-0812">Transmembrane</keyword>
<evidence type="ECO:0000313" key="3">
    <source>
        <dbReference type="Proteomes" id="UP000254463"/>
    </source>
</evidence>
<feature type="transmembrane region" description="Helical" evidence="1">
    <location>
        <begin position="113"/>
        <end position="132"/>
    </location>
</feature>
<evidence type="ECO:0000313" key="2">
    <source>
        <dbReference type="EMBL" id="SUF97764.1"/>
    </source>
</evidence>